<reference evidence="2 4" key="2">
    <citation type="submission" date="2019-11" db="EMBL/GenBank/DDBJ databases">
        <title>FDA dAtabase for Regulatory Grade micrObial Sequences (FDA-ARGOS): Supporting development and validation of Infectious Disease Dx tests.</title>
        <authorList>
            <person name="Turner S."/>
            <person name="Byrd R."/>
            <person name="Tallon L."/>
            <person name="Sadzewicz L."/>
            <person name="Vavikolanu K."/>
            <person name="Mehta A."/>
            <person name="Aluvathingal J."/>
            <person name="Nadendla S."/>
            <person name="Myers T."/>
            <person name="Yan Y."/>
            <person name="Sichtig H."/>
        </authorList>
    </citation>
    <scope>NUCLEOTIDE SEQUENCE [LARGE SCALE GENOMIC DNA]</scope>
    <source>
        <strain evidence="2 4">FDAARGOS_739</strain>
    </source>
</reference>
<dbReference type="Proteomes" id="UP000501069">
    <property type="component" value="Chromosome"/>
</dbReference>
<name>A0A829W8H0_9FIRM</name>
<dbReference type="AlphaFoldDB" id="A0A829W8H0"/>
<protein>
    <submittedName>
        <fullName evidence="1">Uncharacterized protein</fullName>
    </submittedName>
</protein>
<dbReference type="EMBL" id="CP050964">
    <property type="protein sequence ID" value="QIX93898.1"/>
    <property type="molecule type" value="Genomic_DNA"/>
</dbReference>
<reference evidence="1 3" key="1">
    <citation type="submission" date="2019-06" db="EMBL/GenBank/DDBJ databases">
        <title>Draft genome sequence of [Clostridium] clostridioforme NBRC 113352.</title>
        <authorList>
            <person name="Miura T."/>
            <person name="Furukawa M."/>
            <person name="Shimamura M."/>
            <person name="Ohyama Y."/>
            <person name="Yamazoe A."/>
            <person name="Kawasaki H."/>
        </authorList>
    </citation>
    <scope>NUCLEOTIDE SEQUENCE [LARGE SCALE GENOMIC DNA]</scope>
    <source>
        <strain evidence="1 3">NBRC 113352</strain>
    </source>
</reference>
<dbReference type="Proteomes" id="UP000315200">
    <property type="component" value="Unassembled WGS sequence"/>
</dbReference>
<dbReference type="EMBL" id="BJLB01000001">
    <property type="protein sequence ID" value="GEA37618.1"/>
    <property type="molecule type" value="Genomic_DNA"/>
</dbReference>
<dbReference type="RefSeq" id="WP_002588839.1">
    <property type="nucleotide sequence ID" value="NZ_BJLB01000001.1"/>
</dbReference>
<organism evidence="1 3">
    <name type="scientific">Enterocloster clostridioformis</name>
    <dbReference type="NCBI Taxonomy" id="1531"/>
    <lineage>
        <taxon>Bacteria</taxon>
        <taxon>Bacillati</taxon>
        <taxon>Bacillota</taxon>
        <taxon>Clostridia</taxon>
        <taxon>Lachnospirales</taxon>
        <taxon>Lachnospiraceae</taxon>
        <taxon>Enterocloster</taxon>
    </lineage>
</organism>
<evidence type="ECO:0000313" key="4">
    <source>
        <dbReference type="Proteomes" id="UP000501069"/>
    </source>
</evidence>
<gene>
    <name evidence="1" type="ORF">Ccl03g_33310</name>
    <name evidence="2" type="ORF">FOC47_27150</name>
</gene>
<proteinExistence type="predicted"/>
<evidence type="ECO:0000313" key="1">
    <source>
        <dbReference type="EMBL" id="GEA37618.1"/>
    </source>
</evidence>
<sequence>MAGMLLRMNDKPNVNIMEFVVDSESEIQYLPTTTNKGSGVFENNPSFNFTAPIGSSCIVGNDGGDLLVYMLFSFGWKKI</sequence>
<accession>A0A829W8H0</accession>
<evidence type="ECO:0000313" key="3">
    <source>
        <dbReference type="Proteomes" id="UP000315200"/>
    </source>
</evidence>
<evidence type="ECO:0000313" key="2">
    <source>
        <dbReference type="EMBL" id="QIX93898.1"/>
    </source>
</evidence>
<dbReference type="GeneID" id="57964884"/>